<gene>
    <name evidence="11" type="primary">B2J23.070</name>
    <name evidence="11" type="ORF">CFIMG_003581RA</name>
</gene>
<dbReference type="GO" id="GO:0006631">
    <property type="term" value="P:fatty acid metabolic process"/>
    <property type="evidence" value="ECO:0007669"/>
    <property type="project" value="UniProtKB-KW"/>
</dbReference>
<name>A0A2C5XBI7_9PEZI</name>
<feature type="domain" description="Phospholipase/carboxylesterase/thioesterase" evidence="10">
    <location>
        <begin position="7"/>
        <end position="224"/>
    </location>
</feature>
<keyword evidence="6" id="KW-0276">Fatty acid metabolism</keyword>
<dbReference type="Proteomes" id="UP000222788">
    <property type="component" value="Unassembled WGS sequence"/>
</dbReference>
<comment type="catalytic activity">
    <reaction evidence="9">
        <text>S-hexadecanoyl-L-cysteinyl-[protein] + H2O = L-cysteinyl-[protein] + hexadecanoate + H(+)</text>
        <dbReference type="Rhea" id="RHEA:19233"/>
        <dbReference type="Rhea" id="RHEA-COMP:10131"/>
        <dbReference type="Rhea" id="RHEA-COMP:11032"/>
        <dbReference type="ChEBI" id="CHEBI:7896"/>
        <dbReference type="ChEBI" id="CHEBI:15377"/>
        <dbReference type="ChEBI" id="CHEBI:15378"/>
        <dbReference type="ChEBI" id="CHEBI:29950"/>
        <dbReference type="ChEBI" id="CHEBI:74151"/>
        <dbReference type="EC" id="3.1.2.22"/>
    </reaction>
</comment>
<evidence type="ECO:0000256" key="1">
    <source>
        <dbReference type="ARBA" id="ARBA00006499"/>
    </source>
</evidence>
<dbReference type="PANTHER" id="PTHR10655:SF17">
    <property type="entry name" value="LYSOPHOSPHOLIPASE-LIKE PROTEIN 1"/>
    <property type="match status" value="1"/>
</dbReference>
<comment type="function">
    <text evidence="7">Hydrolyzes fatty acids from S-acylated cysteine residues in proteins with a strong preference for palmitoylated G-alpha proteins over other acyl substrates. Mediates the deacylation of G-alpha proteins such as GPA1 in vivo, but has weak or no activity toward palmitoylated Ras proteins. Has weak lysophospholipase activity in vitro; however such activity may not exist in vivo.</text>
</comment>
<evidence type="ECO:0000313" key="12">
    <source>
        <dbReference type="Proteomes" id="UP000222788"/>
    </source>
</evidence>
<evidence type="ECO:0000256" key="2">
    <source>
        <dbReference type="ARBA" id="ARBA00012423"/>
    </source>
</evidence>
<reference evidence="11 12" key="2">
    <citation type="journal article" date="2013" name="IMA Fungus">
        <title>IMA Genome-F 1: Ceratocystis fimbriata: Draft nuclear genome sequence for the plant pathogen, Ceratocystis fimbriata.</title>
        <authorList>
            <person name="Wilken P.M."/>
            <person name="Steenkamp E.T."/>
            <person name="Wingfield M.J."/>
            <person name="de Beer Z.W."/>
            <person name="Wingfield B.D."/>
        </authorList>
    </citation>
    <scope>NUCLEOTIDE SEQUENCE [LARGE SCALE GENOMIC DNA]</scope>
    <source>
        <strain evidence="11 12">CBS 114723</strain>
    </source>
</reference>
<comment type="caution">
    <text evidence="11">The sequence shown here is derived from an EMBL/GenBank/DDBJ whole genome shotgun (WGS) entry which is preliminary data.</text>
</comment>
<protein>
    <recommendedName>
        <fullName evidence="3">Acyl-protein thioesterase 1</fullName>
        <ecNumber evidence="2">3.1.2.22</ecNumber>
    </recommendedName>
    <alternativeName>
        <fullName evidence="8">Palmitoyl-protein hydrolase</fullName>
    </alternativeName>
</protein>
<dbReference type="InterPro" id="IPR003140">
    <property type="entry name" value="PLipase/COase/thioEstase"/>
</dbReference>
<keyword evidence="6" id="KW-0443">Lipid metabolism</keyword>
<evidence type="ECO:0000256" key="8">
    <source>
        <dbReference type="ARBA" id="ARBA00031195"/>
    </source>
</evidence>
<keyword evidence="5" id="KW-0378">Hydrolase</keyword>
<organism evidence="11 12">
    <name type="scientific">Ceratocystis fimbriata CBS 114723</name>
    <dbReference type="NCBI Taxonomy" id="1035309"/>
    <lineage>
        <taxon>Eukaryota</taxon>
        <taxon>Fungi</taxon>
        <taxon>Dikarya</taxon>
        <taxon>Ascomycota</taxon>
        <taxon>Pezizomycotina</taxon>
        <taxon>Sordariomycetes</taxon>
        <taxon>Hypocreomycetidae</taxon>
        <taxon>Microascales</taxon>
        <taxon>Ceratocystidaceae</taxon>
        <taxon>Ceratocystis</taxon>
    </lineage>
</organism>
<dbReference type="EC" id="3.1.2.22" evidence="2"/>
<keyword evidence="12" id="KW-1185">Reference proteome</keyword>
<evidence type="ECO:0000313" key="11">
    <source>
        <dbReference type="EMBL" id="PHH54583.1"/>
    </source>
</evidence>
<dbReference type="GO" id="GO:0005737">
    <property type="term" value="C:cytoplasm"/>
    <property type="evidence" value="ECO:0007669"/>
    <property type="project" value="TreeGrafter"/>
</dbReference>
<dbReference type="EMBL" id="APWK03000024">
    <property type="protein sequence ID" value="PHH54583.1"/>
    <property type="molecule type" value="Genomic_DNA"/>
</dbReference>
<accession>A0A2C5XBI7</accession>
<dbReference type="AlphaFoldDB" id="A0A2C5XBI7"/>
<dbReference type="InterPro" id="IPR050565">
    <property type="entry name" value="LYPA1-2/EST-like"/>
</dbReference>
<dbReference type="STRING" id="1035309.A0A2C5XBI7"/>
<dbReference type="GO" id="GO:0008474">
    <property type="term" value="F:palmitoyl-(protein) hydrolase activity"/>
    <property type="evidence" value="ECO:0007669"/>
    <property type="project" value="UniProtKB-EC"/>
</dbReference>
<reference evidence="11 12" key="1">
    <citation type="journal article" date="2013" name="Fungal Biol.">
        <title>Analysis of microsatellite markers in the genome of the plant pathogen Ceratocystis fimbriata.</title>
        <authorList>
            <person name="Simpson M.C."/>
            <person name="Wilken P.M."/>
            <person name="Coetzee M.P."/>
            <person name="Wingfield M.J."/>
            <person name="Wingfield B.D."/>
        </authorList>
    </citation>
    <scope>NUCLEOTIDE SEQUENCE [LARGE SCALE GENOMIC DNA]</scope>
    <source>
        <strain evidence="11 12">CBS 114723</strain>
    </source>
</reference>
<dbReference type="PANTHER" id="PTHR10655">
    <property type="entry name" value="LYSOPHOSPHOLIPASE-RELATED"/>
    <property type="match status" value="1"/>
</dbReference>
<comment type="similarity">
    <text evidence="1">Belongs to the AB hydrolase superfamily. AB hydrolase 2 family.</text>
</comment>
<dbReference type="OrthoDB" id="2418081at2759"/>
<dbReference type="Pfam" id="PF02230">
    <property type="entry name" value="Abhydrolase_2"/>
    <property type="match status" value="1"/>
</dbReference>
<evidence type="ECO:0000256" key="3">
    <source>
        <dbReference type="ARBA" id="ARBA00014923"/>
    </source>
</evidence>
<evidence type="ECO:0000256" key="6">
    <source>
        <dbReference type="ARBA" id="ARBA00022832"/>
    </source>
</evidence>
<sequence>MAYPAPLIVPAVGKHTATIIFAHGLGDTCAGWIDVVRNWRLRSKLNQVKFVLPNAPTIPVTCNFGHRMPGWFDIESLNGTMESLLKNEDEKGILETRSYLSGLIKAEIEAGIAPERIILGGFSQGGAVALLTGLTGEHKLGGIVALSCWLVLSGKFKELLKGELADTPIFMAHGNEDPLVIPQFNDMSRQKLQELGVKLDYHSYPMGHTACVEEIEEVSQFMEKRLPMLE</sequence>
<dbReference type="InterPro" id="IPR029058">
    <property type="entry name" value="AB_hydrolase_fold"/>
</dbReference>
<evidence type="ECO:0000259" key="10">
    <source>
        <dbReference type="Pfam" id="PF02230"/>
    </source>
</evidence>
<evidence type="ECO:0000256" key="5">
    <source>
        <dbReference type="ARBA" id="ARBA00022801"/>
    </source>
</evidence>
<proteinExistence type="inferred from homology"/>
<evidence type="ECO:0000256" key="4">
    <source>
        <dbReference type="ARBA" id="ARBA00022487"/>
    </source>
</evidence>
<evidence type="ECO:0000256" key="9">
    <source>
        <dbReference type="ARBA" id="ARBA00047337"/>
    </source>
</evidence>
<dbReference type="Gene3D" id="3.40.50.1820">
    <property type="entry name" value="alpha/beta hydrolase"/>
    <property type="match status" value="1"/>
</dbReference>
<keyword evidence="4" id="KW-0719">Serine esterase</keyword>
<evidence type="ECO:0000256" key="7">
    <source>
        <dbReference type="ARBA" id="ARBA00029392"/>
    </source>
</evidence>
<dbReference type="SUPFAM" id="SSF53474">
    <property type="entry name" value="alpha/beta-Hydrolases"/>
    <property type="match status" value="1"/>
</dbReference>
<dbReference type="GO" id="GO:0052689">
    <property type="term" value="F:carboxylic ester hydrolase activity"/>
    <property type="evidence" value="ECO:0007669"/>
    <property type="project" value="UniProtKB-KW"/>
</dbReference>